<dbReference type="Pfam" id="PF07690">
    <property type="entry name" value="MFS_1"/>
    <property type="match status" value="1"/>
</dbReference>
<feature type="transmembrane region" description="Helical" evidence="9">
    <location>
        <begin position="38"/>
        <end position="54"/>
    </location>
</feature>
<evidence type="ECO:0000259" key="10">
    <source>
        <dbReference type="PROSITE" id="PS50850"/>
    </source>
</evidence>
<dbReference type="PROSITE" id="PS00217">
    <property type="entry name" value="SUGAR_TRANSPORT_2"/>
    <property type="match status" value="1"/>
</dbReference>
<feature type="transmembrane region" description="Helical" evidence="9">
    <location>
        <begin position="248"/>
        <end position="270"/>
    </location>
</feature>
<comment type="similarity">
    <text evidence="2">Belongs to the major facilitator superfamily. Metabolite:H+ Symporter (MHS) family (TC 2.A.1.6) family.</text>
</comment>
<evidence type="ECO:0000256" key="8">
    <source>
        <dbReference type="ARBA" id="ARBA00023136"/>
    </source>
</evidence>
<keyword evidence="6" id="KW-0769">Symport</keyword>
<evidence type="ECO:0000256" key="2">
    <source>
        <dbReference type="ARBA" id="ARBA00008240"/>
    </source>
</evidence>
<dbReference type="InterPro" id="IPR020846">
    <property type="entry name" value="MFS_dom"/>
</dbReference>
<feature type="transmembrane region" description="Helical" evidence="9">
    <location>
        <begin position="162"/>
        <end position="183"/>
    </location>
</feature>
<evidence type="ECO:0000256" key="6">
    <source>
        <dbReference type="ARBA" id="ARBA00022847"/>
    </source>
</evidence>
<keyword evidence="5 9" id="KW-0812">Transmembrane</keyword>
<dbReference type="PANTHER" id="PTHR43528:SF1">
    <property type="entry name" value="ALPHA-KETOGLUTARATE PERMEASE"/>
    <property type="match status" value="1"/>
</dbReference>
<feature type="transmembrane region" description="Helical" evidence="9">
    <location>
        <begin position="339"/>
        <end position="358"/>
    </location>
</feature>
<sequence>MHNPVIPASPDTAPGLSAGQLRTVVAACIGNFLEWYEFVLYGYFAAVFATLFFPQEDRSVGLLTAFLVFGISFVIRPLGGLFFGYVGDRFGRKAALSAIILMISFATALMGLVPPYAAIGVAAPILIFLLRLVQGVSAGGEWMGAVAYIVETSPARRRAWYGSFQTITIVLGMLVAALVSLLVTSGLDEEQLLAWGWRVPFLVALPLGLIGLYMRMKLAEPEEFVQASEDGGARSPLLVVLRHHWRSVLLVAGLVCSPTMCTYVLLVWGPTFFVTELGYADGAARTIGLVGMLVLIVLVPLLARSCDRFGRRPFVLYGALAVAVTAPIGFLLLHTGSAAAGVLGIALILLGDAMMLAAQPALFAELFPTAQRYSGLAIGYNLGVVLFGGLGPMVAQALVAWSGSSWSPAWYLMGGAVISLVAAYLTPETLGVRLRSGAVAEGA</sequence>
<protein>
    <submittedName>
        <fullName evidence="11">MFS transporter</fullName>
    </submittedName>
</protein>
<evidence type="ECO:0000256" key="7">
    <source>
        <dbReference type="ARBA" id="ARBA00022989"/>
    </source>
</evidence>
<evidence type="ECO:0000256" key="1">
    <source>
        <dbReference type="ARBA" id="ARBA00004651"/>
    </source>
</evidence>
<dbReference type="EMBL" id="BAAAHP010000184">
    <property type="protein sequence ID" value="GAA0897523.1"/>
    <property type="molecule type" value="Genomic_DNA"/>
</dbReference>
<reference evidence="11 12" key="1">
    <citation type="journal article" date="2019" name="Int. J. Syst. Evol. Microbiol.">
        <title>The Global Catalogue of Microorganisms (GCM) 10K type strain sequencing project: providing services to taxonomists for standard genome sequencing and annotation.</title>
        <authorList>
            <consortium name="The Broad Institute Genomics Platform"/>
            <consortium name="The Broad Institute Genome Sequencing Center for Infectious Disease"/>
            <person name="Wu L."/>
            <person name="Ma J."/>
        </authorList>
    </citation>
    <scope>NUCLEOTIDE SEQUENCE [LARGE SCALE GENOMIC DNA]</scope>
    <source>
        <strain evidence="11 12">JCM 11117</strain>
    </source>
</reference>
<proteinExistence type="inferred from homology"/>
<feature type="transmembrane region" description="Helical" evidence="9">
    <location>
        <begin position="378"/>
        <end position="402"/>
    </location>
</feature>
<dbReference type="SUPFAM" id="SSF103473">
    <property type="entry name" value="MFS general substrate transporter"/>
    <property type="match status" value="1"/>
</dbReference>
<dbReference type="Proteomes" id="UP001499967">
    <property type="component" value="Unassembled WGS sequence"/>
</dbReference>
<keyword evidence="7 9" id="KW-1133">Transmembrane helix</keyword>
<gene>
    <name evidence="11" type="ORF">GCM10009559_58310</name>
</gene>
<accession>A0ABN1N8I8</accession>
<feature type="transmembrane region" description="Helical" evidence="9">
    <location>
        <begin position="60"/>
        <end position="86"/>
    </location>
</feature>
<evidence type="ECO:0000313" key="12">
    <source>
        <dbReference type="Proteomes" id="UP001499967"/>
    </source>
</evidence>
<dbReference type="InterPro" id="IPR005829">
    <property type="entry name" value="Sugar_transporter_CS"/>
</dbReference>
<feature type="transmembrane region" description="Helical" evidence="9">
    <location>
        <begin position="314"/>
        <end position="333"/>
    </location>
</feature>
<feature type="domain" description="Major facilitator superfamily (MFS) profile" evidence="10">
    <location>
        <begin position="23"/>
        <end position="431"/>
    </location>
</feature>
<evidence type="ECO:0000256" key="3">
    <source>
        <dbReference type="ARBA" id="ARBA00022448"/>
    </source>
</evidence>
<dbReference type="InterPro" id="IPR011701">
    <property type="entry name" value="MFS"/>
</dbReference>
<evidence type="ECO:0000313" key="11">
    <source>
        <dbReference type="EMBL" id="GAA0897523.1"/>
    </source>
</evidence>
<keyword evidence="3" id="KW-0813">Transport</keyword>
<dbReference type="RefSeq" id="WP_343944842.1">
    <property type="nucleotide sequence ID" value="NZ_BAAAHP010000184.1"/>
</dbReference>
<name>A0ABN1N8I8_9PSEU</name>
<dbReference type="InterPro" id="IPR051084">
    <property type="entry name" value="H+-coupled_symporters"/>
</dbReference>
<feature type="transmembrane region" description="Helical" evidence="9">
    <location>
        <begin position="195"/>
        <end position="214"/>
    </location>
</feature>
<dbReference type="Gene3D" id="1.20.1250.20">
    <property type="entry name" value="MFS general substrate transporter like domains"/>
    <property type="match status" value="1"/>
</dbReference>
<comment type="caution">
    <text evidence="11">The sequence shown here is derived from an EMBL/GenBank/DDBJ whole genome shotgun (WGS) entry which is preliminary data.</text>
</comment>
<evidence type="ECO:0000256" key="9">
    <source>
        <dbReference type="SAM" id="Phobius"/>
    </source>
</evidence>
<organism evidence="11 12">
    <name type="scientific">Pseudonocardia zijingensis</name>
    <dbReference type="NCBI Taxonomy" id="153376"/>
    <lineage>
        <taxon>Bacteria</taxon>
        <taxon>Bacillati</taxon>
        <taxon>Actinomycetota</taxon>
        <taxon>Actinomycetes</taxon>
        <taxon>Pseudonocardiales</taxon>
        <taxon>Pseudonocardiaceae</taxon>
        <taxon>Pseudonocardia</taxon>
    </lineage>
</organism>
<dbReference type="PANTHER" id="PTHR43528">
    <property type="entry name" value="ALPHA-KETOGLUTARATE PERMEASE"/>
    <property type="match status" value="1"/>
</dbReference>
<feature type="transmembrane region" description="Helical" evidence="9">
    <location>
        <begin position="282"/>
        <end position="302"/>
    </location>
</feature>
<evidence type="ECO:0000256" key="4">
    <source>
        <dbReference type="ARBA" id="ARBA00022475"/>
    </source>
</evidence>
<keyword evidence="12" id="KW-1185">Reference proteome</keyword>
<feature type="transmembrane region" description="Helical" evidence="9">
    <location>
        <begin position="125"/>
        <end position="150"/>
    </location>
</feature>
<dbReference type="InterPro" id="IPR036259">
    <property type="entry name" value="MFS_trans_sf"/>
</dbReference>
<evidence type="ECO:0000256" key="5">
    <source>
        <dbReference type="ARBA" id="ARBA00022692"/>
    </source>
</evidence>
<feature type="transmembrane region" description="Helical" evidence="9">
    <location>
        <begin position="98"/>
        <end position="119"/>
    </location>
</feature>
<keyword evidence="4" id="KW-1003">Cell membrane</keyword>
<keyword evidence="8 9" id="KW-0472">Membrane</keyword>
<feature type="transmembrane region" description="Helical" evidence="9">
    <location>
        <begin position="408"/>
        <end position="426"/>
    </location>
</feature>
<dbReference type="PROSITE" id="PS50850">
    <property type="entry name" value="MFS"/>
    <property type="match status" value="1"/>
</dbReference>
<comment type="subcellular location">
    <subcellularLocation>
        <location evidence="1">Cell membrane</location>
        <topology evidence="1">Multi-pass membrane protein</topology>
    </subcellularLocation>
</comment>